<dbReference type="EMBL" id="JBBNAF010000003">
    <property type="protein sequence ID" value="KAK9160196.1"/>
    <property type="molecule type" value="Genomic_DNA"/>
</dbReference>
<dbReference type="Gene3D" id="1.25.10.10">
    <property type="entry name" value="Leucine-rich Repeat Variant"/>
    <property type="match status" value="1"/>
</dbReference>
<dbReference type="InterPro" id="IPR011989">
    <property type="entry name" value="ARM-like"/>
</dbReference>
<dbReference type="Pfam" id="PF18777">
    <property type="entry name" value="CRM1_repeat"/>
    <property type="match status" value="1"/>
</dbReference>
<evidence type="ECO:0000313" key="2">
    <source>
        <dbReference type="Proteomes" id="UP001420932"/>
    </source>
</evidence>
<reference evidence="1 2" key="1">
    <citation type="submission" date="2024-01" db="EMBL/GenBank/DDBJ databases">
        <title>Genome assemblies of Stephania.</title>
        <authorList>
            <person name="Yang L."/>
        </authorList>
    </citation>
    <scope>NUCLEOTIDE SEQUENCE [LARGE SCALE GENOMIC DNA]</scope>
    <source>
        <strain evidence="1">YNDBR</strain>
        <tissue evidence="1">Leaf</tissue>
    </source>
</reference>
<dbReference type="AlphaFoldDB" id="A0AAP0Q1F9"/>
<dbReference type="InterPro" id="IPR041123">
    <property type="entry name" value="CRM1_repeat"/>
</dbReference>
<name>A0AAP0Q1F9_9MAGN</name>
<protein>
    <submittedName>
        <fullName evidence="1">Uncharacterized protein</fullName>
    </submittedName>
</protein>
<evidence type="ECO:0000313" key="1">
    <source>
        <dbReference type="EMBL" id="KAK9160196.1"/>
    </source>
</evidence>
<gene>
    <name evidence="1" type="ORF">Syun_006537</name>
</gene>
<dbReference type="Proteomes" id="UP001420932">
    <property type="component" value="Unassembled WGS sequence"/>
</dbReference>
<keyword evidence="2" id="KW-1185">Reference proteome</keyword>
<sequence>MGLEYLIGISYVEDTDVFKSAWTIWNILVLELFEAHRNMENPAIAGVMSLQMLSGMVDGLGSQILQRRHLYAGPMSKLRVSMISRMDKL</sequence>
<comment type="caution">
    <text evidence="1">The sequence shown here is derived from an EMBL/GenBank/DDBJ whole genome shotgun (WGS) entry which is preliminary data.</text>
</comment>
<accession>A0AAP0Q1F9</accession>
<organism evidence="1 2">
    <name type="scientific">Stephania yunnanensis</name>
    <dbReference type="NCBI Taxonomy" id="152371"/>
    <lineage>
        <taxon>Eukaryota</taxon>
        <taxon>Viridiplantae</taxon>
        <taxon>Streptophyta</taxon>
        <taxon>Embryophyta</taxon>
        <taxon>Tracheophyta</taxon>
        <taxon>Spermatophyta</taxon>
        <taxon>Magnoliopsida</taxon>
        <taxon>Ranunculales</taxon>
        <taxon>Menispermaceae</taxon>
        <taxon>Menispermoideae</taxon>
        <taxon>Cissampelideae</taxon>
        <taxon>Stephania</taxon>
    </lineage>
</organism>
<proteinExistence type="predicted"/>